<keyword evidence="2" id="KW-0812">Transmembrane</keyword>
<evidence type="ECO:0000256" key="2">
    <source>
        <dbReference type="SAM" id="Phobius"/>
    </source>
</evidence>
<comment type="caution">
    <text evidence="3">The sequence shown here is derived from an EMBL/GenBank/DDBJ whole genome shotgun (WGS) entry which is preliminary data.</text>
</comment>
<keyword evidence="2" id="KW-1133">Transmembrane helix</keyword>
<feature type="transmembrane region" description="Helical" evidence="2">
    <location>
        <begin position="118"/>
        <end position="139"/>
    </location>
</feature>
<feature type="compositionally biased region" description="Basic and acidic residues" evidence="1">
    <location>
        <begin position="311"/>
        <end position="325"/>
    </location>
</feature>
<feature type="transmembrane region" description="Helical" evidence="2">
    <location>
        <begin position="84"/>
        <end position="106"/>
    </location>
</feature>
<feature type="transmembrane region" description="Helical" evidence="2">
    <location>
        <begin position="54"/>
        <end position="72"/>
    </location>
</feature>
<evidence type="ECO:0000313" key="4">
    <source>
        <dbReference type="Proteomes" id="UP000813824"/>
    </source>
</evidence>
<name>A0A8K0XPA8_9AGAR</name>
<reference evidence="3" key="1">
    <citation type="journal article" date="2021" name="New Phytol.">
        <title>Evolutionary innovations through gain and loss of genes in the ectomycorrhizal Boletales.</title>
        <authorList>
            <person name="Wu G."/>
            <person name="Miyauchi S."/>
            <person name="Morin E."/>
            <person name="Kuo A."/>
            <person name="Drula E."/>
            <person name="Varga T."/>
            <person name="Kohler A."/>
            <person name="Feng B."/>
            <person name="Cao Y."/>
            <person name="Lipzen A."/>
            <person name="Daum C."/>
            <person name="Hundley H."/>
            <person name="Pangilinan J."/>
            <person name="Johnson J."/>
            <person name="Barry K."/>
            <person name="LaButti K."/>
            <person name="Ng V."/>
            <person name="Ahrendt S."/>
            <person name="Min B."/>
            <person name="Choi I.G."/>
            <person name="Park H."/>
            <person name="Plett J.M."/>
            <person name="Magnuson J."/>
            <person name="Spatafora J.W."/>
            <person name="Nagy L.G."/>
            <person name="Henrissat B."/>
            <person name="Grigoriev I.V."/>
            <person name="Yang Z.L."/>
            <person name="Xu J."/>
            <person name="Martin F.M."/>
        </authorList>
    </citation>
    <scope>NUCLEOTIDE SEQUENCE</scope>
    <source>
        <strain evidence="3">KKN 215</strain>
    </source>
</reference>
<dbReference type="EMBL" id="JAEVFJ010000018">
    <property type="protein sequence ID" value="KAH8099902.1"/>
    <property type="molecule type" value="Genomic_DNA"/>
</dbReference>
<dbReference type="OrthoDB" id="3197626at2759"/>
<feature type="transmembrane region" description="Helical" evidence="2">
    <location>
        <begin position="159"/>
        <end position="179"/>
    </location>
</feature>
<dbReference type="AlphaFoldDB" id="A0A8K0XPA8"/>
<organism evidence="3 4">
    <name type="scientific">Cristinia sonorae</name>
    <dbReference type="NCBI Taxonomy" id="1940300"/>
    <lineage>
        <taxon>Eukaryota</taxon>
        <taxon>Fungi</taxon>
        <taxon>Dikarya</taxon>
        <taxon>Basidiomycota</taxon>
        <taxon>Agaricomycotina</taxon>
        <taxon>Agaricomycetes</taxon>
        <taxon>Agaricomycetidae</taxon>
        <taxon>Agaricales</taxon>
        <taxon>Pleurotineae</taxon>
        <taxon>Stephanosporaceae</taxon>
        <taxon>Cristinia</taxon>
    </lineage>
</organism>
<proteinExistence type="predicted"/>
<feature type="transmembrane region" description="Helical" evidence="2">
    <location>
        <begin position="14"/>
        <end position="33"/>
    </location>
</feature>
<gene>
    <name evidence="3" type="ORF">BXZ70DRAFT_225682</name>
</gene>
<protein>
    <submittedName>
        <fullName evidence="3">Uncharacterized protein</fullName>
    </submittedName>
</protein>
<evidence type="ECO:0000313" key="3">
    <source>
        <dbReference type="EMBL" id="KAH8099902.1"/>
    </source>
</evidence>
<dbReference type="Proteomes" id="UP000813824">
    <property type="component" value="Unassembled WGS sequence"/>
</dbReference>
<keyword evidence="4" id="KW-1185">Reference proteome</keyword>
<keyword evidence="2" id="KW-0472">Membrane</keyword>
<sequence>MVDWMSPEEIAKDAAVFLKMQHCLAGIFFWEFVISLDFEWDFITGKKKLNWPMIPYFGGRYITLFTFIGLLISLDVTTEINCQALYQFLVISGQMMIAFASMNLAIRTMAIWSQAKYIVIPLSLISAGHWGVVLSGTVISAQWVPGQGCVATQTKNSQLMLTFIYSLCFDTIVFLLSAWKLAMPKHHRSQLVDLMFKDGLGYFLLVSILNIPAAVFAALKLNPVMDITFNLPAAALSNILACRAVRRLANFSTASPAVYMTTTQKVGTHDVASTGNISFAKNRSQGVHVQMDTFTMGEDGSHGTDYSQSKADPESFVDMKKPHAY</sequence>
<accession>A0A8K0XPA8</accession>
<evidence type="ECO:0000256" key="1">
    <source>
        <dbReference type="SAM" id="MobiDB-lite"/>
    </source>
</evidence>
<feature type="transmembrane region" description="Helical" evidence="2">
    <location>
        <begin position="200"/>
        <end position="221"/>
    </location>
</feature>
<feature type="region of interest" description="Disordered" evidence="1">
    <location>
        <begin position="297"/>
        <end position="325"/>
    </location>
</feature>